<keyword evidence="2" id="KW-0378">Hydrolase</keyword>
<dbReference type="PANTHER" id="PTHR42693:SF53">
    <property type="entry name" value="ENDO-4-O-SULFATASE"/>
    <property type="match status" value="1"/>
</dbReference>
<dbReference type="Pfam" id="PF00884">
    <property type="entry name" value="Sulfatase"/>
    <property type="match status" value="1"/>
</dbReference>
<dbReference type="PANTHER" id="PTHR42693">
    <property type="entry name" value="ARYLSULFATASE FAMILY MEMBER"/>
    <property type="match status" value="1"/>
</dbReference>
<feature type="domain" description="Sulfatase N-terminal" evidence="3">
    <location>
        <begin position="27"/>
        <end position="94"/>
    </location>
</feature>
<keyword evidence="5" id="KW-1185">Reference proteome</keyword>
<organism evidence="4 5">
    <name type="scientific">Rubritalea profundi</name>
    <dbReference type="NCBI Taxonomy" id="1658618"/>
    <lineage>
        <taxon>Bacteria</taxon>
        <taxon>Pseudomonadati</taxon>
        <taxon>Verrucomicrobiota</taxon>
        <taxon>Verrucomicrobiia</taxon>
        <taxon>Verrucomicrobiales</taxon>
        <taxon>Rubritaleaceae</taxon>
        <taxon>Rubritalea</taxon>
    </lineage>
</organism>
<evidence type="ECO:0000256" key="2">
    <source>
        <dbReference type="ARBA" id="ARBA00022801"/>
    </source>
</evidence>
<evidence type="ECO:0000256" key="1">
    <source>
        <dbReference type="ARBA" id="ARBA00008779"/>
    </source>
</evidence>
<comment type="similarity">
    <text evidence="1">Belongs to the sulfatase family.</text>
</comment>
<dbReference type="OrthoDB" id="185654at2"/>
<dbReference type="InterPro" id="IPR050738">
    <property type="entry name" value="Sulfatase"/>
</dbReference>
<evidence type="ECO:0000259" key="3">
    <source>
        <dbReference type="Pfam" id="PF00884"/>
    </source>
</evidence>
<dbReference type="EMBL" id="MQWA01000001">
    <property type="protein sequence ID" value="PQJ29568.1"/>
    <property type="molecule type" value="Genomic_DNA"/>
</dbReference>
<accession>A0A2S7U3H7</accession>
<sequence>MKTTTRTWLHALVLGVLLLRVNASEKPNILFILVDDMGWSDIGCYGGEIETPHIDSLSKQGVRFTQFYNTAKCMSSRGCLLTGLYAQQCGMSRRPDKLINAVTLARCCALPDTGPGRRANTTARKTYTIVDSITTTDYATAVVTSGTPG</sequence>
<comment type="caution">
    <text evidence="4">The sequence shown here is derived from an EMBL/GenBank/DDBJ whole genome shotgun (WGS) entry which is preliminary data.</text>
</comment>
<dbReference type="Proteomes" id="UP000239907">
    <property type="component" value="Unassembled WGS sequence"/>
</dbReference>
<dbReference type="InterPro" id="IPR017850">
    <property type="entry name" value="Alkaline_phosphatase_core_sf"/>
</dbReference>
<evidence type="ECO:0000313" key="5">
    <source>
        <dbReference type="Proteomes" id="UP000239907"/>
    </source>
</evidence>
<dbReference type="InterPro" id="IPR000917">
    <property type="entry name" value="Sulfatase_N"/>
</dbReference>
<dbReference type="GO" id="GO:0004065">
    <property type="term" value="F:arylsulfatase activity"/>
    <property type="evidence" value="ECO:0007669"/>
    <property type="project" value="TreeGrafter"/>
</dbReference>
<proteinExistence type="inferred from homology"/>
<dbReference type="Gene3D" id="3.40.720.10">
    <property type="entry name" value="Alkaline Phosphatase, subunit A"/>
    <property type="match status" value="1"/>
</dbReference>
<dbReference type="RefSeq" id="WP_105044069.1">
    <property type="nucleotide sequence ID" value="NZ_MQWA01000001.1"/>
</dbReference>
<dbReference type="AlphaFoldDB" id="A0A2S7U3H7"/>
<dbReference type="SUPFAM" id="SSF53649">
    <property type="entry name" value="Alkaline phosphatase-like"/>
    <property type="match status" value="1"/>
</dbReference>
<protein>
    <recommendedName>
        <fullName evidence="3">Sulfatase N-terminal domain-containing protein</fullName>
    </recommendedName>
</protein>
<reference evidence="4 5" key="1">
    <citation type="submission" date="2016-12" db="EMBL/GenBank/DDBJ databases">
        <title>Study of bacterial adaptation to deep sea.</title>
        <authorList>
            <person name="Song J."/>
            <person name="Yoshizawa S."/>
            <person name="Kogure K."/>
        </authorList>
    </citation>
    <scope>NUCLEOTIDE SEQUENCE [LARGE SCALE GENOMIC DNA]</scope>
    <source>
        <strain evidence="4 5">SAORIC-165</strain>
    </source>
</reference>
<evidence type="ECO:0000313" key="4">
    <source>
        <dbReference type="EMBL" id="PQJ29568.1"/>
    </source>
</evidence>
<gene>
    <name evidence="4" type="ORF">BSZ32_14425</name>
</gene>
<name>A0A2S7U3H7_9BACT</name>